<comment type="subunit">
    <text evidence="2">Heterodimer of SbcC and SbcD.</text>
</comment>
<keyword evidence="4" id="KW-0175">Coiled coil</keyword>
<dbReference type="OrthoDB" id="9795626at2"/>
<evidence type="ECO:0000256" key="3">
    <source>
        <dbReference type="ARBA" id="ARBA00013368"/>
    </source>
</evidence>
<dbReference type="GO" id="GO:0004527">
    <property type="term" value="F:exonuclease activity"/>
    <property type="evidence" value="ECO:0007669"/>
    <property type="project" value="UniProtKB-KW"/>
</dbReference>
<feature type="region of interest" description="Disordered" evidence="5">
    <location>
        <begin position="503"/>
        <end position="527"/>
    </location>
</feature>
<evidence type="ECO:0000256" key="4">
    <source>
        <dbReference type="SAM" id="Coils"/>
    </source>
</evidence>
<dbReference type="RefSeq" id="WP_097792749.1">
    <property type="nucleotide sequence ID" value="NZ_NOUV01000014.1"/>
</dbReference>
<organism evidence="7 8">
    <name type="scientific">Faecalibacterium prausnitzii</name>
    <dbReference type="NCBI Taxonomy" id="853"/>
    <lineage>
        <taxon>Bacteria</taxon>
        <taxon>Bacillati</taxon>
        <taxon>Bacillota</taxon>
        <taxon>Clostridia</taxon>
        <taxon>Eubacteriales</taxon>
        <taxon>Oscillospiraceae</taxon>
        <taxon>Faecalibacterium</taxon>
    </lineage>
</organism>
<protein>
    <recommendedName>
        <fullName evidence="3">Nuclease SbcCD subunit C</fullName>
    </recommendedName>
</protein>
<feature type="coiled-coil region" evidence="4">
    <location>
        <begin position="608"/>
        <end position="635"/>
    </location>
</feature>
<sequence length="930" mass="99551">MRPLKLTLSAFGPYASAVTLELERLGKGGLYLVTGDTGAGKTTLFDAITYALYDHSSGGVRDGAMLRSKYADPGTPTFVELEFEVRGQRYTVRRNPDYLRPKARGEGTTTEKADAVLTYPDGRPPVTRSKDVTAAVTALIGLDYDQFCQIAMIAQGQFTRLLNATTEERSKIFRKLFRTQRYQKLQDALQEENARLTAQRTAQNVQLDAVLSGIRYPETDPDAEALGGLSAQRPAEEVTALLDGLLTRQEAELSAAAAAHTAAQTQLDALQQTLGRAEQAEALRRQRVEKQAELAALLPRRDAARADAARHAGDAAALDALTAQLERARAGLDACDALDKLCRAQTAARSEADLEQAKAHKARAQLTALDAELAALDAEAAALGDPETRNVALTAQAEQLTRRETALTALAQSLTEDQRRTHAARQAQDAYRTAAAAQEAAHAERDACERAFLDTQAGLLAQGLAEGTPCPVCGSVHHPAKAALPHTAPTQAQVTAAKQAAEAADREAQDRAAAAREALAAQREGKATLRRDAESLLPERFTSPEGPVALTVALLKTALAEETAALQTAQAENRAARQKATADCARRTRLDTTRKTKTAQRTALEAAAASAEQTAAAREATAAALEQQITEARQTAPASRAEAQQTVADLTAQRTALRTGMEQAEAARRAAENAVAAAEAAVQALQDQQAPETGAADLDALRTRLAALQTARQQAAEQEKALTAQLVPNRRAAADYRRLAAARQVLETRWQWVNALASTAGGTLSSKQKIKLEAYIQMHYLDRILVHANTRLMQMTAGQYELERVGAENQRSQSGLDLGVIDHYNGTRRSVKTLSGGESFKASLALALGLSDEVQSTAGGIRLDTLFLDEGFGSLDDESLEQAIRVLSGLTEGDRLVGIISHVAALKDRIDHQVLVKKARSGGSTVELIV</sequence>
<reference evidence="7 8" key="1">
    <citation type="journal article" date="2017" name="Front. Microbiol.">
        <title>New Insights into the Diversity of the Genus Faecalibacterium.</title>
        <authorList>
            <person name="Benevides L."/>
            <person name="Burman S."/>
            <person name="Martin R."/>
            <person name="Robert V."/>
            <person name="Thomas M."/>
            <person name="Miquel S."/>
            <person name="Chain F."/>
            <person name="Sokol H."/>
            <person name="Bermudez-Humaran L.G."/>
            <person name="Morrison M."/>
            <person name="Langella P."/>
            <person name="Azevedo V.A."/>
            <person name="Chatel J.M."/>
            <person name="Soares S."/>
        </authorList>
    </citation>
    <scope>NUCLEOTIDE SEQUENCE [LARGE SCALE GENOMIC DNA]</scope>
    <source>
        <strain evidence="7 8">AHMP21</strain>
    </source>
</reference>
<evidence type="ECO:0000256" key="2">
    <source>
        <dbReference type="ARBA" id="ARBA00011322"/>
    </source>
</evidence>
<keyword evidence="7" id="KW-0540">Nuclease</keyword>
<dbReference type="GO" id="GO:0006302">
    <property type="term" value="P:double-strand break repair"/>
    <property type="evidence" value="ECO:0007669"/>
    <property type="project" value="InterPro"/>
</dbReference>
<feature type="coiled-coil region" evidence="4">
    <location>
        <begin position="661"/>
        <end position="725"/>
    </location>
</feature>
<dbReference type="SUPFAM" id="SSF52540">
    <property type="entry name" value="P-loop containing nucleoside triphosphate hydrolases"/>
    <property type="match status" value="1"/>
</dbReference>
<evidence type="ECO:0000313" key="8">
    <source>
        <dbReference type="Proteomes" id="UP000220904"/>
    </source>
</evidence>
<keyword evidence="7" id="KW-0269">Exonuclease</keyword>
<evidence type="ECO:0000256" key="1">
    <source>
        <dbReference type="ARBA" id="ARBA00006930"/>
    </source>
</evidence>
<evidence type="ECO:0000313" key="7">
    <source>
        <dbReference type="EMBL" id="PDX86920.1"/>
    </source>
</evidence>
<evidence type="ECO:0000256" key="5">
    <source>
        <dbReference type="SAM" id="MobiDB-lite"/>
    </source>
</evidence>
<dbReference type="PANTHER" id="PTHR32114">
    <property type="entry name" value="ABC TRANSPORTER ABCH.3"/>
    <property type="match status" value="1"/>
</dbReference>
<feature type="domain" description="Rad50/SbcC-type AAA" evidence="6">
    <location>
        <begin position="5"/>
        <end position="197"/>
    </location>
</feature>
<evidence type="ECO:0000259" key="6">
    <source>
        <dbReference type="Pfam" id="PF13476"/>
    </source>
</evidence>
<dbReference type="Proteomes" id="UP000220904">
    <property type="component" value="Unassembled WGS sequence"/>
</dbReference>
<feature type="coiled-coil region" evidence="4">
    <location>
        <begin position="552"/>
        <end position="579"/>
    </location>
</feature>
<dbReference type="GO" id="GO:0016887">
    <property type="term" value="F:ATP hydrolysis activity"/>
    <property type="evidence" value="ECO:0007669"/>
    <property type="project" value="InterPro"/>
</dbReference>
<keyword evidence="7" id="KW-0378">Hydrolase</keyword>
<name>A0A2A7B685_9FIRM</name>
<dbReference type="AlphaFoldDB" id="A0A2A7B685"/>
<accession>A0A2A7B685</accession>
<dbReference type="PANTHER" id="PTHR32114:SF2">
    <property type="entry name" value="ABC TRANSPORTER ABCH.3"/>
    <property type="match status" value="1"/>
</dbReference>
<gene>
    <name evidence="7" type="ORF">CHR60_09385</name>
</gene>
<dbReference type="Pfam" id="PF13476">
    <property type="entry name" value="AAA_23"/>
    <property type="match status" value="1"/>
</dbReference>
<feature type="coiled-coil region" evidence="4">
    <location>
        <begin position="347"/>
        <end position="379"/>
    </location>
</feature>
<proteinExistence type="inferred from homology"/>
<comment type="similarity">
    <text evidence="1">Belongs to the SMC family. SbcC subfamily.</text>
</comment>
<dbReference type="Pfam" id="PF13558">
    <property type="entry name" value="SbcC_Walker_B"/>
    <property type="match status" value="1"/>
</dbReference>
<dbReference type="InterPro" id="IPR027417">
    <property type="entry name" value="P-loop_NTPase"/>
</dbReference>
<dbReference type="Gene3D" id="3.40.50.300">
    <property type="entry name" value="P-loop containing nucleotide triphosphate hydrolases"/>
    <property type="match status" value="2"/>
</dbReference>
<dbReference type="InterPro" id="IPR038729">
    <property type="entry name" value="Rad50/SbcC_AAA"/>
</dbReference>
<comment type="caution">
    <text evidence="7">The sequence shown here is derived from an EMBL/GenBank/DDBJ whole genome shotgun (WGS) entry which is preliminary data.</text>
</comment>
<feature type="compositionally biased region" description="Basic and acidic residues" evidence="5">
    <location>
        <begin position="503"/>
        <end position="514"/>
    </location>
</feature>
<dbReference type="EMBL" id="NOUV01000014">
    <property type="protein sequence ID" value="PDX86920.1"/>
    <property type="molecule type" value="Genomic_DNA"/>
</dbReference>